<evidence type="ECO:0000256" key="7">
    <source>
        <dbReference type="ARBA" id="ARBA00022679"/>
    </source>
</evidence>
<evidence type="ECO:0000256" key="4">
    <source>
        <dbReference type="ARBA" id="ARBA00012012"/>
    </source>
</evidence>
<dbReference type="GeneID" id="106179936"/>
<dbReference type="STRING" id="7574.A0A1S3K9A3"/>
<dbReference type="GO" id="GO:0008270">
    <property type="term" value="F:zinc ion binding"/>
    <property type="evidence" value="ECO:0007669"/>
    <property type="project" value="TreeGrafter"/>
</dbReference>
<proteinExistence type="inferred from homology"/>
<evidence type="ECO:0000256" key="1">
    <source>
        <dbReference type="ARBA" id="ARBA00000001"/>
    </source>
</evidence>
<dbReference type="KEGG" id="lak:106179936"/>
<keyword evidence="9" id="KW-0862">Zinc</keyword>
<evidence type="ECO:0000256" key="8">
    <source>
        <dbReference type="ARBA" id="ARBA00022723"/>
    </source>
</evidence>
<comment type="subcellular location">
    <subcellularLocation>
        <location evidence="2">Secreted</location>
    </subcellularLocation>
</comment>
<dbReference type="InterPro" id="IPR040234">
    <property type="entry name" value="QC/QCL"/>
</dbReference>
<name>A0A1S3K9A3_LINAN</name>
<organism evidence="13 14">
    <name type="scientific">Lingula anatina</name>
    <name type="common">Brachiopod</name>
    <name type="synonym">Lingula unguis</name>
    <dbReference type="NCBI Taxonomy" id="7574"/>
    <lineage>
        <taxon>Eukaryota</taxon>
        <taxon>Metazoa</taxon>
        <taxon>Spiralia</taxon>
        <taxon>Lophotrochozoa</taxon>
        <taxon>Brachiopoda</taxon>
        <taxon>Linguliformea</taxon>
        <taxon>Lingulata</taxon>
        <taxon>Lingulida</taxon>
        <taxon>Linguloidea</taxon>
        <taxon>Lingulidae</taxon>
        <taxon>Lingula</taxon>
    </lineage>
</organism>
<gene>
    <name evidence="14" type="primary">LOC106179936</name>
</gene>
<dbReference type="EC" id="2.3.2.5" evidence="4"/>
<keyword evidence="8" id="KW-0479">Metal-binding</keyword>
<feature type="domain" description="Peptidase M28" evidence="12">
    <location>
        <begin position="113"/>
        <end position="340"/>
    </location>
</feature>
<evidence type="ECO:0000256" key="2">
    <source>
        <dbReference type="ARBA" id="ARBA00004613"/>
    </source>
</evidence>
<sequence length="351" mass="40172">MKWRTCVSGAILSVCLAVTAYGKLTRAEHWSEKRLKHKHKLLTSERLKRAAGLADIDLFKQELKPFLKVRVSGTPANVEVQEHIKSRMSDLGWQVEEDSFVDTTPYEDKNFNNIIATYNPQARRRLVLACHFDSKYFPKAHFIAATDSAVPCAMMIHLADSLKELLKKGSGDGAKDISLQLIFFDGEEAFKHWTSTDSIYGARHLAAKLENTKFPAESSDNFNTNELHRMDVMVLLDLIGAPNPKFHSWFQNTQKLFERLSRIESDLMKEGQIPTHDPYFSKTPLSYNAGIEDDHIPFLRKNVPILHLICYPFPSVWHKPSDDESALDYTTIDNLNKILQVFVIQYLHLKP</sequence>
<reference evidence="14" key="1">
    <citation type="journal article" date="2015" name="Nat. Commun.">
        <title>The Lingula genome provides insights into brachiopod evolution and the origin of phosphate biomineralization.</title>
        <authorList>
            <person name="Luo Y.J."/>
            <person name="Takeuchi T."/>
            <person name="Koyanagi R."/>
            <person name="Yamada L."/>
            <person name="Kanda M."/>
            <person name="Khalturina M."/>
            <person name="Fujie M."/>
            <person name="Yamasaki S.I."/>
            <person name="Endo K."/>
            <person name="Satoh N."/>
        </authorList>
    </citation>
    <scope>NUCLEOTIDE SEQUENCE</scope>
</reference>
<dbReference type="RefSeq" id="XP_013419205.2">
    <property type="nucleotide sequence ID" value="XM_013563751.2"/>
</dbReference>
<evidence type="ECO:0000313" key="14">
    <source>
        <dbReference type="RefSeq" id="XP_013419205.2"/>
    </source>
</evidence>
<evidence type="ECO:0000256" key="6">
    <source>
        <dbReference type="ARBA" id="ARBA00022525"/>
    </source>
</evidence>
<evidence type="ECO:0000256" key="11">
    <source>
        <dbReference type="ARBA" id="ARBA00023315"/>
    </source>
</evidence>
<keyword evidence="10" id="KW-1015">Disulfide bond</keyword>
<dbReference type="SUPFAM" id="SSF53187">
    <property type="entry name" value="Zn-dependent exopeptidases"/>
    <property type="match status" value="1"/>
</dbReference>
<keyword evidence="7" id="KW-0808">Transferase</keyword>
<dbReference type="InParanoid" id="A0A1S3K9A3"/>
<dbReference type="Gene3D" id="3.40.630.10">
    <property type="entry name" value="Zn peptidases"/>
    <property type="match status" value="1"/>
</dbReference>
<dbReference type="InterPro" id="IPR037457">
    <property type="entry name" value="M28_QC"/>
</dbReference>
<dbReference type="InterPro" id="IPR007484">
    <property type="entry name" value="Peptidase_M28"/>
</dbReference>
<dbReference type="OrthoDB" id="3907302at2759"/>
<dbReference type="PANTHER" id="PTHR12283:SF6">
    <property type="entry name" value="GLUTAMINYL-PEPTIDE CYCLOTRANSFERASE-RELATED"/>
    <property type="match status" value="1"/>
</dbReference>
<evidence type="ECO:0000256" key="10">
    <source>
        <dbReference type="ARBA" id="ARBA00023157"/>
    </source>
</evidence>
<protein>
    <recommendedName>
        <fullName evidence="5">Glutaminyl-peptide cyclotransferase</fullName>
        <ecNumber evidence="4">2.3.2.5</ecNumber>
    </recommendedName>
</protein>
<keyword evidence="11" id="KW-0012">Acyltransferase</keyword>
<evidence type="ECO:0000256" key="5">
    <source>
        <dbReference type="ARBA" id="ARBA00016861"/>
    </source>
</evidence>
<evidence type="ECO:0000259" key="12">
    <source>
        <dbReference type="Pfam" id="PF04389"/>
    </source>
</evidence>
<evidence type="ECO:0000256" key="9">
    <source>
        <dbReference type="ARBA" id="ARBA00022833"/>
    </source>
</evidence>
<keyword evidence="13" id="KW-1185">Reference proteome</keyword>
<dbReference type="Proteomes" id="UP000085678">
    <property type="component" value="Unplaced"/>
</dbReference>
<dbReference type="CDD" id="cd03880">
    <property type="entry name" value="M28_QC_like"/>
    <property type="match status" value="1"/>
</dbReference>
<dbReference type="AlphaFoldDB" id="A0A1S3K9A3"/>
<dbReference type="FunCoup" id="A0A1S3K9A3">
    <property type="interactions" value="705"/>
</dbReference>
<dbReference type="FunFam" id="3.40.630.10:FF:000029">
    <property type="entry name" value="Glutaminyl-peptide cyclotransferase"/>
    <property type="match status" value="1"/>
</dbReference>
<accession>A0A1S3K9A3</accession>
<dbReference type="Pfam" id="PF04389">
    <property type="entry name" value="Peptidase_M28"/>
    <property type="match status" value="1"/>
</dbReference>
<keyword evidence="6" id="KW-0964">Secreted</keyword>
<dbReference type="GO" id="GO:0016603">
    <property type="term" value="F:glutaminyl-peptide cyclotransferase activity"/>
    <property type="evidence" value="ECO:0007669"/>
    <property type="project" value="UniProtKB-EC"/>
</dbReference>
<evidence type="ECO:0000256" key="3">
    <source>
        <dbReference type="ARBA" id="ARBA00006014"/>
    </source>
</evidence>
<dbReference type="PANTHER" id="PTHR12283">
    <property type="entry name" value="GLUTAMINYL-PEPTIDE CYCLOTRANSFERASE"/>
    <property type="match status" value="1"/>
</dbReference>
<comment type="similarity">
    <text evidence="3">Belongs to the glutaminyl-peptide cyclotransferase family.</text>
</comment>
<evidence type="ECO:0000313" key="13">
    <source>
        <dbReference type="Proteomes" id="UP000085678"/>
    </source>
</evidence>
<dbReference type="GO" id="GO:0005576">
    <property type="term" value="C:extracellular region"/>
    <property type="evidence" value="ECO:0007669"/>
    <property type="project" value="UniProtKB-SubCell"/>
</dbReference>
<reference evidence="14" key="2">
    <citation type="submission" date="2025-08" db="UniProtKB">
        <authorList>
            <consortium name="RefSeq"/>
        </authorList>
    </citation>
    <scope>IDENTIFICATION</scope>
</reference>
<comment type="catalytic activity">
    <reaction evidence="1">
        <text>N-terminal L-glutaminyl-[peptide] = N-terminal 5-oxo-L-prolyl-[peptide] + NH4(+)</text>
        <dbReference type="Rhea" id="RHEA:23652"/>
        <dbReference type="Rhea" id="RHEA-COMP:11736"/>
        <dbReference type="Rhea" id="RHEA-COMP:11846"/>
        <dbReference type="ChEBI" id="CHEBI:28938"/>
        <dbReference type="ChEBI" id="CHEBI:64722"/>
        <dbReference type="ChEBI" id="CHEBI:87215"/>
        <dbReference type="EC" id="2.3.2.5"/>
    </reaction>
</comment>